<keyword evidence="9" id="KW-1185">Reference proteome</keyword>
<feature type="transmembrane region" description="Helical" evidence="5">
    <location>
        <begin position="145"/>
        <end position="169"/>
    </location>
</feature>
<evidence type="ECO:0000313" key="9">
    <source>
        <dbReference type="Proteomes" id="UP000025229"/>
    </source>
</evidence>
<evidence type="ECO:0000259" key="6">
    <source>
        <dbReference type="Pfam" id="PF01061"/>
    </source>
</evidence>
<evidence type="ECO:0000256" key="5">
    <source>
        <dbReference type="SAM" id="Phobius"/>
    </source>
</evidence>
<feature type="transmembrane region" description="Helical" evidence="5">
    <location>
        <begin position="176"/>
        <end position="195"/>
    </location>
</feature>
<keyword evidence="4 5" id="KW-0472">Membrane</keyword>
<dbReference type="GO" id="GO:0043190">
    <property type="term" value="C:ATP-binding cassette (ABC) transporter complex"/>
    <property type="evidence" value="ECO:0007669"/>
    <property type="project" value="InterPro"/>
</dbReference>
<dbReference type="HOGENOM" id="CLU_039483_4_0_11"/>
<dbReference type="AlphaFoldDB" id="A0A023X5W6"/>
<dbReference type="EMBL" id="JAWXXX010000001">
    <property type="protein sequence ID" value="MDX5894798.1"/>
    <property type="molecule type" value="Genomic_DNA"/>
</dbReference>
<keyword evidence="2 5" id="KW-0812">Transmembrane</keyword>
<dbReference type="KEGG" id="rrd:RradSPS_2112"/>
<keyword evidence="3 5" id="KW-1133">Transmembrane helix</keyword>
<evidence type="ECO:0000256" key="4">
    <source>
        <dbReference type="ARBA" id="ARBA00023136"/>
    </source>
</evidence>
<dbReference type="EMBL" id="CP007514">
    <property type="protein sequence ID" value="AHY47395.1"/>
    <property type="molecule type" value="Genomic_DNA"/>
</dbReference>
<dbReference type="PIRSF" id="PIRSF006648">
    <property type="entry name" value="DrrB"/>
    <property type="match status" value="1"/>
</dbReference>
<dbReference type="InterPro" id="IPR051328">
    <property type="entry name" value="T7SS_ABC-Transporter"/>
</dbReference>
<gene>
    <name evidence="7" type="ORF">RradSPS_2112</name>
    <name evidence="8" type="ORF">SIL72_12285</name>
</gene>
<feature type="domain" description="ABC-2 type transporter transmembrane" evidence="6">
    <location>
        <begin position="14"/>
        <end position="220"/>
    </location>
</feature>
<evidence type="ECO:0000313" key="8">
    <source>
        <dbReference type="EMBL" id="MDX5894798.1"/>
    </source>
</evidence>
<feature type="transmembrane region" description="Helical" evidence="5">
    <location>
        <begin position="229"/>
        <end position="249"/>
    </location>
</feature>
<dbReference type="eggNOG" id="COG0842">
    <property type="taxonomic scope" value="Bacteria"/>
</dbReference>
<proteinExistence type="predicted"/>
<reference evidence="7 9" key="1">
    <citation type="submission" date="2014-03" db="EMBL/GenBank/DDBJ databases">
        <title>Complete genome sequence of the Radio-Resistant Rubrobacter radiotolerans RSPS-4.</title>
        <authorList>
            <person name="Egas C.C."/>
            <person name="Barroso C.C."/>
            <person name="Froufe H.J.C."/>
            <person name="Pacheco J.J."/>
            <person name="Albuquerque L.L."/>
            <person name="da Costa M.M.S."/>
        </authorList>
    </citation>
    <scope>NUCLEOTIDE SEQUENCE [LARGE SCALE GENOMIC DNA]</scope>
    <source>
        <strain evidence="7 9">RSPS-4</strain>
    </source>
</reference>
<feature type="transmembrane region" description="Helical" evidence="5">
    <location>
        <begin position="26"/>
        <end position="46"/>
    </location>
</feature>
<feature type="transmembrane region" description="Helical" evidence="5">
    <location>
        <begin position="201"/>
        <end position="222"/>
    </location>
</feature>
<name>A0A023X5W6_RUBRA</name>
<dbReference type="InterPro" id="IPR013525">
    <property type="entry name" value="ABC2_TM"/>
</dbReference>
<evidence type="ECO:0000256" key="2">
    <source>
        <dbReference type="ARBA" id="ARBA00022692"/>
    </source>
</evidence>
<dbReference type="STRING" id="42256.RradSPS_2112"/>
<accession>A0A023X5W6</accession>
<comment type="subcellular location">
    <subcellularLocation>
        <location evidence="1">Membrane</location>
        <topology evidence="1">Multi-pass membrane protein</topology>
    </subcellularLocation>
</comment>
<evidence type="ECO:0000313" key="7">
    <source>
        <dbReference type="EMBL" id="AHY47395.1"/>
    </source>
</evidence>
<evidence type="ECO:0000256" key="1">
    <source>
        <dbReference type="ARBA" id="ARBA00004141"/>
    </source>
</evidence>
<protein>
    <submittedName>
        <fullName evidence="8">ABC transporter permease</fullName>
    </submittedName>
    <submittedName>
        <fullName evidence="7">ABC-type multidrug transport system permease component</fullName>
    </submittedName>
</protein>
<reference evidence="8" key="2">
    <citation type="submission" date="2023-11" db="EMBL/GenBank/DDBJ databases">
        <title>MicrobeMod: A computational toolkit for identifying prokaryotic methylation and restriction-modification with nanopore sequencing.</title>
        <authorList>
            <person name="Crits-Christoph A."/>
            <person name="Kang S.C."/>
            <person name="Lee H."/>
            <person name="Ostrov N."/>
        </authorList>
    </citation>
    <scope>NUCLEOTIDE SEQUENCE</scope>
    <source>
        <strain evidence="8">ATCC 51242</strain>
    </source>
</reference>
<dbReference type="Pfam" id="PF01061">
    <property type="entry name" value="ABC2_membrane"/>
    <property type="match status" value="1"/>
</dbReference>
<evidence type="ECO:0000256" key="3">
    <source>
        <dbReference type="ARBA" id="ARBA00022989"/>
    </source>
</evidence>
<dbReference type="PANTHER" id="PTHR43077">
    <property type="entry name" value="TRANSPORT PERMEASE YVFS-RELATED"/>
    <property type="match status" value="1"/>
</dbReference>
<feature type="transmembrane region" description="Helical" evidence="5">
    <location>
        <begin position="66"/>
        <end position="87"/>
    </location>
</feature>
<dbReference type="GO" id="GO:0140359">
    <property type="term" value="F:ABC-type transporter activity"/>
    <property type="evidence" value="ECO:0007669"/>
    <property type="project" value="InterPro"/>
</dbReference>
<feature type="transmembrane region" description="Helical" evidence="5">
    <location>
        <begin position="108"/>
        <end position="133"/>
    </location>
</feature>
<organism evidence="7 9">
    <name type="scientific">Rubrobacter radiotolerans</name>
    <name type="common">Arthrobacter radiotolerans</name>
    <dbReference type="NCBI Taxonomy" id="42256"/>
    <lineage>
        <taxon>Bacteria</taxon>
        <taxon>Bacillati</taxon>
        <taxon>Actinomycetota</taxon>
        <taxon>Rubrobacteria</taxon>
        <taxon>Rubrobacterales</taxon>
        <taxon>Rubrobacteraceae</taxon>
        <taxon>Rubrobacter</taxon>
    </lineage>
</organism>
<dbReference type="Proteomes" id="UP000025229">
    <property type="component" value="Chromosome"/>
</dbReference>
<sequence>MGGIRTFLYVGGAVAGRQIRKFFGSVAFLVPAAFPIFFFVAFAGGLSRVGDVPGFEFAAGYTSFQFVWALLQAVAMGGAFTGFSIAGDFESGFARRFLLAAPRREGIVFGYVLASLVRTTFTGSLVFIVGVLAGMQILGTGVDMFGLAGLAVLVNVAATLFGAGMAMLFRTQQAGPLIQTPIFMTLFLAPVYVPFDLLEGWIQAIAAVNPVTFIMGAGRSLIAGEPAGVGTAFLIGFALVALFLVWALFALRRAERAG</sequence>
<dbReference type="RefSeq" id="WP_038682581.1">
    <property type="nucleotide sequence ID" value="NZ_CP007514.1"/>
</dbReference>
<dbReference type="PANTHER" id="PTHR43077:SF10">
    <property type="entry name" value="TRANSPORT PERMEASE PROTEIN"/>
    <property type="match status" value="1"/>
</dbReference>
<dbReference type="Proteomes" id="UP001281130">
    <property type="component" value="Unassembled WGS sequence"/>
</dbReference>
<dbReference type="InterPro" id="IPR000412">
    <property type="entry name" value="ABC_2_transport"/>
</dbReference>